<accession>A0AAN9B5M8</accession>
<evidence type="ECO:0000259" key="4">
    <source>
        <dbReference type="Pfam" id="PF04073"/>
    </source>
</evidence>
<evidence type="ECO:0000256" key="1">
    <source>
        <dbReference type="ARBA" id="ARBA00010201"/>
    </source>
</evidence>
<dbReference type="InterPro" id="IPR036754">
    <property type="entry name" value="YbaK/aa-tRNA-synt-asso_dom_sf"/>
</dbReference>
<comment type="caution">
    <text evidence="5">The sequence shown here is derived from an EMBL/GenBank/DDBJ whole genome shotgun (WGS) entry which is preliminary data.</text>
</comment>
<reference evidence="5 6" key="1">
    <citation type="submission" date="2024-02" db="EMBL/GenBank/DDBJ databases">
        <title>Chromosome-scale genome assembly of the rough periwinkle Littorina saxatilis.</title>
        <authorList>
            <person name="De Jode A."/>
            <person name="Faria R."/>
            <person name="Formenti G."/>
            <person name="Sims Y."/>
            <person name="Smith T.P."/>
            <person name="Tracey A."/>
            <person name="Wood J.M.D."/>
            <person name="Zagrodzka Z.B."/>
            <person name="Johannesson K."/>
            <person name="Butlin R.K."/>
            <person name="Leder E.H."/>
        </authorList>
    </citation>
    <scope>NUCLEOTIDE SEQUENCE [LARGE SCALE GENOMIC DNA]</scope>
    <source>
        <strain evidence="5">Snail1</strain>
        <tissue evidence="5">Muscle</tissue>
    </source>
</reference>
<dbReference type="InterPro" id="IPR040285">
    <property type="entry name" value="ProX/PRXD1"/>
</dbReference>
<dbReference type="GO" id="GO:0002161">
    <property type="term" value="F:aminoacyl-tRNA deacylase activity"/>
    <property type="evidence" value="ECO:0007669"/>
    <property type="project" value="InterPro"/>
</dbReference>
<feature type="compositionally biased region" description="Basic residues" evidence="3">
    <location>
        <begin position="251"/>
        <end position="261"/>
    </location>
</feature>
<evidence type="ECO:0000313" key="6">
    <source>
        <dbReference type="Proteomes" id="UP001374579"/>
    </source>
</evidence>
<dbReference type="Pfam" id="PF04073">
    <property type="entry name" value="tRNA_edit"/>
    <property type="match status" value="1"/>
</dbReference>
<gene>
    <name evidence="5" type="ORF">V1264_003515</name>
</gene>
<comment type="similarity">
    <text evidence="1">Belongs to the PRORSD1 family.</text>
</comment>
<name>A0AAN9B5M8_9CAEN</name>
<dbReference type="Proteomes" id="UP001374579">
    <property type="component" value="Unassembled WGS sequence"/>
</dbReference>
<dbReference type="PANTHER" id="PTHR31423:SF3">
    <property type="entry name" value="PROLYL-TRNA SYNTHETASE ASSOCIATED DOMAIN-CONTAINING PROTEIN 1-RELATED"/>
    <property type="match status" value="1"/>
</dbReference>
<feature type="compositionally biased region" description="Basic and acidic residues" evidence="3">
    <location>
        <begin position="568"/>
        <end position="581"/>
    </location>
</feature>
<evidence type="ECO:0000313" key="5">
    <source>
        <dbReference type="EMBL" id="KAK7099367.1"/>
    </source>
</evidence>
<dbReference type="EMBL" id="JBAMIC010000012">
    <property type="protein sequence ID" value="KAK7099367.1"/>
    <property type="molecule type" value="Genomic_DNA"/>
</dbReference>
<feature type="domain" description="YbaK/aminoacyl-tRNA synthetase-associated" evidence="4">
    <location>
        <begin position="106"/>
        <end position="216"/>
    </location>
</feature>
<dbReference type="PANTHER" id="PTHR31423">
    <property type="entry name" value="YBAK DOMAIN-CONTAINING PROTEIN"/>
    <property type="match status" value="1"/>
</dbReference>
<dbReference type="SUPFAM" id="SSF55826">
    <property type="entry name" value="YbaK/ProRS associated domain"/>
    <property type="match status" value="2"/>
</dbReference>
<feature type="region of interest" description="Disordered" evidence="3">
    <location>
        <begin position="564"/>
        <end position="588"/>
    </location>
</feature>
<feature type="region of interest" description="Disordered" evidence="3">
    <location>
        <begin position="251"/>
        <end position="289"/>
    </location>
</feature>
<keyword evidence="6" id="KW-1185">Reference proteome</keyword>
<dbReference type="Gene3D" id="3.90.960.10">
    <property type="entry name" value="YbaK/aminoacyl-tRNA synthetase-associated domain"/>
    <property type="match status" value="2"/>
</dbReference>
<proteinExistence type="inferred from homology"/>
<dbReference type="AlphaFoldDB" id="A0AAN9B5M8"/>
<dbReference type="InterPro" id="IPR007214">
    <property type="entry name" value="YbaK/aa-tRNA-synth-assoc-dom"/>
</dbReference>
<sequence>MEQPRFGGVALPPLSHHSGEGKYQESNMDEMEKQNAEKYVFPQIRNDGNEDEKEKSSTAPQDPNVQKVLDILEELEISVHLEQHRLKQGRQREAGSSNSTSSQGVYCKNLLLKDKKGQAYLIICDEDDYADLQVVRFHLSSSGNLHFASKESLWSLLRVQPGALTPLALIHASARGVRVLIDASLVKRIDRDATKLFFHPLLAQFQVGLTLTQLENFLSYCGVALETLPSLVSYSSGRKYNFSTAGSRFKHMDHHESHKKSRESNMEEAARHSKQASSERSAMQAHQPEDGEEFLEPYKSLFEKLEIQVEVLLSNTPGNSFIPCRCVYLKDKRDGYFLFVCHEKQKVDFSNLKTQLKPRKKITPLDKQELLSVLNLTEDLENPFPLASVKQPRFLVAVADNLYQKNKAVLTFPHPTNSGLRLKVTLKDLEVFFQGVDHDLTTIPVKGSLESLLASSALLQACSASSTLTTSQNQSETEEKETVNLASTHELLVSSDLNPSNTPATASQKQNLFYHMTAPVRHWIIQWIRWFVRLLDRCLPGSISAKLQQSVLWQRMALTDQSGAAVTEDSKERLHNTEKQERRKRPNY</sequence>
<evidence type="ECO:0000256" key="2">
    <source>
        <dbReference type="ARBA" id="ARBA00031612"/>
    </source>
</evidence>
<feature type="region of interest" description="Disordered" evidence="3">
    <location>
        <begin position="1"/>
        <end position="65"/>
    </location>
</feature>
<evidence type="ECO:0000256" key="3">
    <source>
        <dbReference type="SAM" id="MobiDB-lite"/>
    </source>
</evidence>
<protein>
    <recommendedName>
        <fullName evidence="2">PrdX deacylase domain-containing protein 1</fullName>
    </recommendedName>
</protein>
<organism evidence="5 6">
    <name type="scientific">Littorina saxatilis</name>
    <dbReference type="NCBI Taxonomy" id="31220"/>
    <lineage>
        <taxon>Eukaryota</taxon>
        <taxon>Metazoa</taxon>
        <taxon>Spiralia</taxon>
        <taxon>Lophotrochozoa</taxon>
        <taxon>Mollusca</taxon>
        <taxon>Gastropoda</taxon>
        <taxon>Caenogastropoda</taxon>
        <taxon>Littorinimorpha</taxon>
        <taxon>Littorinoidea</taxon>
        <taxon>Littorinidae</taxon>
        <taxon>Littorina</taxon>
    </lineage>
</organism>
<feature type="compositionally biased region" description="Basic and acidic residues" evidence="3">
    <location>
        <begin position="262"/>
        <end position="271"/>
    </location>
</feature>